<evidence type="ECO:0000313" key="2">
    <source>
        <dbReference type="EMBL" id="KAK2755180.1"/>
    </source>
</evidence>
<gene>
    <name evidence="2" type="ORF">CKAH01_01072</name>
</gene>
<evidence type="ECO:0000256" key="1">
    <source>
        <dbReference type="SAM" id="MobiDB-lite"/>
    </source>
</evidence>
<evidence type="ECO:0000313" key="3">
    <source>
        <dbReference type="Proteomes" id="UP001281614"/>
    </source>
</evidence>
<feature type="compositionally biased region" description="Polar residues" evidence="1">
    <location>
        <begin position="19"/>
        <end position="30"/>
    </location>
</feature>
<name>A0AAD9YC61_COLKA</name>
<proteinExistence type="predicted"/>
<organism evidence="2 3">
    <name type="scientific">Colletotrichum kahawae</name>
    <name type="common">Coffee berry disease fungus</name>
    <dbReference type="NCBI Taxonomy" id="34407"/>
    <lineage>
        <taxon>Eukaryota</taxon>
        <taxon>Fungi</taxon>
        <taxon>Dikarya</taxon>
        <taxon>Ascomycota</taxon>
        <taxon>Pezizomycotina</taxon>
        <taxon>Sordariomycetes</taxon>
        <taxon>Hypocreomycetidae</taxon>
        <taxon>Glomerellales</taxon>
        <taxon>Glomerellaceae</taxon>
        <taxon>Colletotrichum</taxon>
        <taxon>Colletotrichum gloeosporioides species complex</taxon>
    </lineage>
</organism>
<reference evidence="2" key="1">
    <citation type="submission" date="2023-02" db="EMBL/GenBank/DDBJ databases">
        <title>Colletotrichum kahawae CIFC_Que2 genome sequencing and assembly.</title>
        <authorList>
            <person name="Baroncelli R."/>
        </authorList>
    </citation>
    <scope>NUCLEOTIDE SEQUENCE</scope>
    <source>
        <strain evidence="2">CIFC_Que2</strain>
    </source>
</reference>
<protein>
    <submittedName>
        <fullName evidence="2">Uncharacterized protein</fullName>
    </submittedName>
</protein>
<dbReference type="AlphaFoldDB" id="A0AAD9YC61"/>
<feature type="region of interest" description="Disordered" evidence="1">
    <location>
        <begin position="1"/>
        <end position="35"/>
    </location>
</feature>
<comment type="caution">
    <text evidence="2">The sequence shown here is derived from an EMBL/GenBank/DDBJ whole genome shotgun (WGS) entry which is preliminary data.</text>
</comment>
<keyword evidence="3" id="KW-1185">Reference proteome</keyword>
<dbReference type="Proteomes" id="UP001281614">
    <property type="component" value="Unassembled WGS sequence"/>
</dbReference>
<sequence length="149" mass="16567">MVYTNMRNAAGLVNRPDRCSSNTRHPSPQRTNDENRALAEKHAAVLNSSNWRKPLKPQENNTEYIKLSKSRKTTSIGTDFNMADPATHLRKPVSGVDPLLIATDPVFGGNAVVEPREIFTRENEPGAKIRCIAINRGRFDERVAGSDPN</sequence>
<accession>A0AAD9YC61</accession>
<dbReference type="EMBL" id="VYYT01000222">
    <property type="protein sequence ID" value="KAK2755180.1"/>
    <property type="molecule type" value="Genomic_DNA"/>
</dbReference>